<gene>
    <name evidence="3" type="ORF">CSSPTR1EN2_LOCUS13092</name>
</gene>
<feature type="region of interest" description="Disordered" evidence="2">
    <location>
        <begin position="1"/>
        <end position="60"/>
    </location>
</feature>
<keyword evidence="4" id="KW-1185">Reference proteome</keyword>
<dbReference type="Proteomes" id="UP001497512">
    <property type="component" value="Chromosome 2"/>
</dbReference>
<organism evidence="3 4">
    <name type="scientific">Sphagnum troendelagicum</name>
    <dbReference type="NCBI Taxonomy" id="128251"/>
    <lineage>
        <taxon>Eukaryota</taxon>
        <taxon>Viridiplantae</taxon>
        <taxon>Streptophyta</taxon>
        <taxon>Embryophyta</taxon>
        <taxon>Bryophyta</taxon>
        <taxon>Sphagnophytina</taxon>
        <taxon>Sphagnopsida</taxon>
        <taxon>Sphagnales</taxon>
        <taxon>Sphagnaceae</taxon>
        <taxon>Sphagnum</taxon>
    </lineage>
</organism>
<accession>A0ABP0UAQ0</accession>
<feature type="compositionally biased region" description="Basic and acidic residues" evidence="2">
    <location>
        <begin position="37"/>
        <end position="59"/>
    </location>
</feature>
<proteinExistence type="inferred from homology"/>
<evidence type="ECO:0008006" key="5">
    <source>
        <dbReference type="Google" id="ProtNLM"/>
    </source>
</evidence>
<reference evidence="3" key="1">
    <citation type="submission" date="2024-02" db="EMBL/GenBank/DDBJ databases">
        <authorList>
            <consortium name="ELIXIR-Norway"/>
            <consortium name="Elixir Norway"/>
        </authorList>
    </citation>
    <scope>NUCLEOTIDE SEQUENCE</scope>
</reference>
<feature type="compositionally biased region" description="Basic and acidic residues" evidence="2">
    <location>
        <begin position="10"/>
        <end position="20"/>
    </location>
</feature>
<evidence type="ECO:0000313" key="3">
    <source>
        <dbReference type="EMBL" id="CAK9215943.1"/>
    </source>
</evidence>
<protein>
    <recommendedName>
        <fullName evidence="5">Abscisic stress ripening</fullName>
    </recommendedName>
</protein>
<dbReference type="PANTHER" id="PTHR33801">
    <property type="entry name" value="ABSCISIC STRESS-RIPENING PROTEIN 5"/>
    <property type="match status" value="1"/>
</dbReference>
<evidence type="ECO:0000313" key="4">
    <source>
        <dbReference type="Proteomes" id="UP001497512"/>
    </source>
</evidence>
<dbReference type="PANTHER" id="PTHR33801:SF7">
    <property type="entry name" value="ABSCISIC STRESS-RIPENING PROTEIN 2"/>
    <property type="match status" value="1"/>
</dbReference>
<dbReference type="InterPro" id="IPR003496">
    <property type="entry name" value="ABA_WDS"/>
</dbReference>
<dbReference type="Pfam" id="PF02496">
    <property type="entry name" value="ABA_WDS"/>
    <property type="match status" value="1"/>
</dbReference>
<evidence type="ECO:0000256" key="1">
    <source>
        <dbReference type="ARBA" id="ARBA00007160"/>
    </source>
</evidence>
<name>A0ABP0UAQ0_9BRYO</name>
<evidence type="ECO:0000256" key="2">
    <source>
        <dbReference type="SAM" id="MobiDB-lite"/>
    </source>
</evidence>
<dbReference type="EMBL" id="OZ019894">
    <property type="protein sequence ID" value="CAK9215943.1"/>
    <property type="molecule type" value="Genomic_DNA"/>
</dbReference>
<sequence length="141" mass="16512">MSYHHHHHHRDEEEYYRPDRAAYGSGYGGDTQPIYQEEQRLERVNELREEERREKRNEHMAGFGAVASGLFAAYEAHEVKVDPEHAGRHRIEEELAAAAAVGAGGYGLYEHHQIKKHHKAEEEYSYEDQQFSGHKKHSWFD</sequence>
<comment type="similarity">
    <text evidence="1">Belongs to the abscisic acid and water stress-induced protein family.</text>
</comment>